<dbReference type="GO" id="GO:0016987">
    <property type="term" value="F:sigma factor activity"/>
    <property type="evidence" value="ECO:0007669"/>
    <property type="project" value="UniProtKB-KW"/>
</dbReference>
<dbReference type="InterPro" id="IPR013249">
    <property type="entry name" value="RNA_pol_sigma70_r4_t2"/>
</dbReference>
<dbReference type="EMBL" id="FODD01000069">
    <property type="protein sequence ID" value="SEP00976.1"/>
    <property type="molecule type" value="Genomic_DNA"/>
</dbReference>
<dbReference type="GO" id="GO:0003677">
    <property type="term" value="F:DNA binding"/>
    <property type="evidence" value="ECO:0007669"/>
    <property type="project" value="UniProtKB-KW"/>
</dbReference>
<dbReference type="Gene3D" id="1.10.10.10">
    <property type="entry name" value="Winged helix-like DNA-binding domain superfamily/Winged helix DNA-binding domain"/>
    <property type="match status" value="1"/>
</dbReference>
<dbReference type="SUPFAM" id="SSF88946">
    <property type="entry name" value="Sigma2 domain of RNA polymerase sigma factors"/>
    <property type="match status" value="1"/>
</dbReference>
<dbReference type="InterPro" id="IPR036388">
    <property type="entry name" value="WH-like_DNA-bd_sf"/>
</dbReference>
<evidence type="ECO:0000259" key="6">
    <source>
        <dbReference type="Pfam" id="PF04542"/>
    </source>
</evidence>
<evidence type="ECO:0000313" key="8">
    <source>
        <dbReference type="EMBL" id="SEP00976.1"/>
    </source>
</evidence>
<dbReference type="NCBIfam" id="TIGR02937">
    <property type="entry name" value="sigma70-ECF"/>
    <property type="match status" value="1"/>
</dbReference>
<sequence length="182" mass="20527">MSGQHAAAGTVSTTRVRSAVIPSQEHAAAELFTALYPRLAGWVRRLVDDDGTAHEIASEAFTRLWARWTKVEEPSGFLYVTAANLVRDHWRKLERERRALRRVTTEEALRPQPQDSDPSVRMLVQALPERLRNPALLYYYADLPIREVAALLGRNEGTVKADLHAAREVLRGKLGGRHDRIS</sequence>
<dbReference type="SUPFAM" id="SSF88659">
    <property type="entry name" value="Sigma3 and sigma4 domains of RNA polymerase sigma factors"/>
    <property type="match status" value="1"/>
</dbReference>
<evidence type="ECO:0000256" key="4">
    <source>
        <dbReference type="ARBA" id="ARBA00023125"/>
    </source>
</evidence>
<proteinExistence type="inferred from homology"/>
<comment type="similarity">
    <text evidence="1">Belongs to the sigma-70 factor family. ECF subfamily.</text>
</comment>
<dbReference type="PANTHER" id="PTHR43133:SF8">
    <property type="entry name" value="RNA POLYMERASE SIGMA FACTOR HI_1459-RELATED"/>
    <property type="match status" value="1"/>
</dbReference>
<dbReference type="InterPro" id="IPR013324">
    <property type="entry name" value="RNA_pol_sigma_r3/r4-like"/>
</dbReference>
<keyword evidence="5" id="KW-0804">Transcription</keyword>
<evidence type="ECO:0000256" key="1">
    <source>
        <dbReference type="ARBA" id="ARBA00010641"/>
    </source>
</evidence>
<evidence type="ECO:0000256" key="2">
    <source>
        <dbReference type="ARBA" id="ARBA00023015"/>
    </source>
</evidence>
<dbReference type="Pfam" id="PF04542">
    <property type="entry name" value="Sigma70_r2"/>
    <property type="match status" value="1"/>
</dbReference>
<organism evidence="8 9">
    <name type="scientific">Actinacidiphila rubida</name>
    <dbReference type="NCBI Taxonomy" id="310780"/>
    <lineage>
        <taxon>Bacteria</taxon>
        <taxon>Bacillati</taxon>
        <taxon>Actinomycetota</taxon>
        <taxon>Actinomycetes</taxon>
        <taxon>Kitasatosporales</taxon>
        <taxon>Streptomycetaceae</taxon>
        <taxon>Actinacidiphila</taxon>
    </lineage>
</organism>
<protein>
    <submittedName>
        <fullName evidence="8">RNA polymerase sigma-70 factor, ECF subfamily</fullName>
    </submittedName>
</protein>
<keyword evidence="3" id="KW-0731">Sigma factor</keyword>
<evidence type="ECO:0000256" key="5">
    <source>
        <dbReference type="ARBA" id="ARBA00023163"/>
    </source>
</evidence>
<evidence type="ECO:0000313" key="9">
    <source>
        <dbReference type="Proteomes" id="UP000181951"/>
    </source>
</evidence>
<dbReference type="Proteomes" id="UP000181951">
    <property type="component" value="Unassembled WGS sequence"/>
</dbReference>
<dbReference type="Pfam" id="PF08281">
    <property type="entry name" value="Sigma70_r4_2"/>
    <property type="match status" value="1"/>
</dbReference>
<dbReference type="GO" id="GO:0006352">
    <property type="term" value="P:DNA-templated transcription initiation"/>
    <property type="evidence" value="ECO:0007669"/>
    <property type="project" value="InterPro"/>
</dbReference>
<keyword evidence="4" id="KW-0238">DNA-binding</keyword>
<dbReference type="Gene3D" id="1.10.1740.10">
    <property type="match status" value="1"/>
</dbReference>
<reference evidence="8 9" key="1">
    <citation type="submission" date="2016-10" db="EMBL/GenBank/DDBJ databases">
        <authorList>
            <person name="de Groot N.N."/>
        </authorList>
    </citation>
    <scope>NUCLEOTIDE SEQUENCE [LARGE SCALE GENOMIC DNA]</scope>
    <source>
        <strain evidence="8 9">CGMCC 4.2026</strain>
    </source>
</reference>
<gene>
    <name evidence="8" type="ORF">SAMN05216267_106912</name>
</gene>
<accession>A0A1H8UCZ7</accession>
<evidence type="ECO:0000256" key="3">
    <source>
        <dbReference type="ARBA" id="ARBA00023082"/>
    </source>
</evidence>
<dbReference type="PANTHER" id="PTHR43133">
    <property type="entry name" value="RNA POLYMERASE ECF-TYPE SIGMA FACTO"/>
    <property type="match status" value="1"/>
</dbReference>
<dbReference type="InterPro" id="IPR013325">
    <property type="entry name" value="RNA_pol_sigma_r2"/>
</dbReference>
<keyword evidence="9" id="KW-1185">Reference proteome</keyword>
<evidence type="ECO:0000259" key="7">
    <source>
        <dbReference type="Pfam" id="PF08281"/>
    </source>
</evidence>
<feature type="domain" description="RNA polymerase sigma factor 70 region 4 type 2" evidence="7">
    <location>
        <begin position="120"/>
        <end position="168"/>
    </location>
</feature>
<keyword evidence="2" id="KW-0805">Transcription regulation</keyword>
<dbReference type="AlphaFoldDB" id="A0A1H8UCZ7"/>
<feature type="domain" description="RNA polymerase sigma-70 region 2" evidence="6">
    <location>
        <begin position="31"/>
        <end position="95"/>
    </location>
</feature>
<dbReference type="STRING" id="310780.SAMN05216267_106912"/>
<dbReference type="InterPro" id="IPR007627">
    <property type="entry name" value="RNA_pol_sigma70_r2"/>
</dbReference>
<name>A0A1H8UCZ7_9ACTN</name>
<dbReference type="InterPro" id="IPR039425">
    <property type="entry name" value="RNA_pol_sigma-70-like"/>
</dbReference>
<dbReference type="InterPro" id="IPR014284">
    <property type="entry name" value="RNA_pol_sigma-70_dom"/>
</dbReference>